<dbReference type="GO" id="GO:0008422">
    <property type="term" value="F:beta-glucosidase activity"/>
    <property type="evidence" value="ECO:0007669"/>
    <property type="project" value="TreeGrafter"/>
</dbReference>
<protein>
    <submittedName>
        <fullName evidence="7">Family 1 glycosylhydrolase</fullName>
    </submittedName>
</protein>
<dbReference type="PROSITE" id="PS00653">
    <property type="entry name" value="GLYCOSYL_HYDROL_F1_2"/>
    <property type="match status" value="1"/>
</dbReference>
<gene>
    <name evidence="7" type="ORF">H9Q80_05975</name>
</gene>
<dbReference type="PANTHER" id="PTHR10353">
    <property type="entry name" value="GLYCOSYL HYDROLASE"/>
    <property type="match status" value="1"/>
</dbReference>
<dbReference type="PRINTS" id="PR00131">
    <property type="entry name" value="GLHYDRLASE1"/>
</dbReference>
<evidence type="ECO:0000313" key="8">
    <source>
        <dbReference type="Proteomes" id="UP000515856"/>
    </source>
</evidence>
<dbReference type="PROSITE" id="PS00572">
    <property type="entry name" value="GLYCOSYL_HYDROL_F1_1"/>
    <property type="match status" value="1"/>
</dbReference>
<dbReference type="PANTHER" id="PTHR10353:SF122">
    <property type="entry name" value="6-PHOSPHO-BETA-GLUCOSIDASE ASCB-RELATED"/>
    <property type="match status" value="1"/>
</dbReference>
<evidence type="ECO:0000256" key="4">
    <source>
        <dbReference type="PROSITE-ProRule" id="PRU10055"/>
    </source>
</evidence>
<dbReference type="SUPFAM" id="SSF51445">
    <property type="entry name" value="(Trans)glycosidases"/>
    <property type="match status" value="1"/>
</dbReference>
<evidence type="ECO:0000256" key="1">
    <source>
        <dbReference type="ARBA" id="ARBA00010838"/>
    </source>
</evidence>
<dbReference type="EMBL" id="CP060636">
    <property type="protein sequence ID" value="QNM13495.1"/>
    <property type="molecule type" value="Genomic_DNA"/>
</dbReference>
<dbReference type="InterPro" id="IPR001360">
    <property type="entry name" value="Glyco_hydro_1"/>
</dbReference>
<dbReference type="RefSeq" id="WP_117452580.1">
    <property type="nucleotide sequence ID" value="NZ_CP060636.1"/>
</dbReference>
<keyword evidence="3 6" id="KW-0326">Glycosidase</keyword>
<dbReference type="InterPro" id="IPR017853">
    <property type="entry name" value="GH"/>
</dbReference>
<dbReference type="Gene3D" id="3.20.20.80">
    <property type="entry name" value="Glycosidases"/>
    <property type="match status" value="1"/>
</dbReference>
<evidence type="ECO:0000256" key="2">
    <source>
        <dbReference type="ARBA" id="ARBA00022801"/>
    </source>
</evidence>
<dbReference type="GO" id="GO:0016052">
    <property type="term" value="P:carbohydrate catabolic process"/>
    <property type="evidence" value="ECO:0007669"/>
    <property type="project" value="TreeGrafter"/>
</dbReference>
<sequence length="485" mass="56283">MFKKDFLWGGATAANQFEGGYQEGGRGLATSDTKTNGSLTRKRKHSFLDEHNQIVYLHGSDYIPKGYKAVLDDAMYYPSHRAVDFYHHYKEDIQLLAEMGFKCFRMSISWTRIYPKGIEEQPNEEGLAFYDQVFDECLKYGIEPVVTINHFDMPLYLSEQYDGWLSRSTIDCFLNYCRTIFERYKGKVKYWMTFNEINLLRGYDTLGVHEMDQQKYYQAIHHIFIASAKAVKLGHEIDENNQIGMMLAHILTYPETCNPCDVEQEILVSRNLKYFFADVQCRGYYPSYILKKLENQSIHIKKEEGDDEILKQGCVDYIGFSYYNSGVITTRSDAKETLGNGIKLAQNPYLQESEWKWPIDPKGLRISLNILWDRYQKPLFIVENGLGAEDHIEADGSIHDDYRISYLRDHIIEMKKAVEIDGVDLMGYTPWGCIDLVSAGTGEMKKRYGFVYVDMDDEGNGSLTRSRKDSFDWYKKVIESNGEIL</sequence>
<evidence type="ECO:0000313" key="7">
    <source>
        <dbReference type="EMBL" id="QNM13495.1"/>
    </source>
</evidence>
<dbReference type="GO" id="GO:0005829">
    <property type="term" value="C:cytosol"/>
    <property type="evidence" value="ECO:0007669"/>
    <property type="project" value="TreeGrafter"/>
</dbReference>
<keyword evidence="2 6" id="KW-0378">Hydrolase</keyword>
<keyword evidence="8" id="KW-1185">Reference proteome</keyword>
<proteinExistence type="inferred from homology"/>
<feature type="active site" description="Nucleophile" evidence="4">
    <location>
        <position position="383"/>
    </location>
</feature>
<dbReference type="Pfam" id="PF00232">
    <property type="entry name" value="Glyco_hydro_1"/>
    <property type="match status" value="2"/>
</dbReference>
<organism evidence="7 8">
    <name type="scientific">[Eubacterium] hominis</name>
    <dbReference type="NCBI Taxonomy" id="2764325"/>
    <lineage>
        <taxon>Bacteria</taxon>
        <taxon>Bacillati</taxon>
        <taxon>Bacillota</taxon>
        <taxon>Erysipelotrichia</taxon>
        <taxon>Erysipelotrichales</taxon>
        <taxon>Erysipelotrichaceae</taxon>
        <taxon>Amedibacillus</taxon>
    </lineage>
</organism>
<name>A0A7G9GRR3_9FIRM</name>
<dbReference type="InterPro" id="IPR033132">
    <property type="entry name" value="GH_1_N_CS"/>
</dbReference>
<evidence type="ECO:0000256" key="6">
    <source>
        <dbReference type="RuleBase" id="RU004468"/>
    </source>
</evidence>
<comment type="similarity">
    <text evidence="1 5">Belongs to the glycosyl hydrolase 1 family.</text>
</comment>
<evidence type="ECO:0000256" key="3">
    <source>
        <dbReference type="ARBA" id="ARBA00023295"/>
    </source>
</evidence>
<evidence type="ECO:0000256" key="5">
    <source>
        <dbReference type="RuleBase" id="RU003690"/>
    </source>
</evidence>
<dbReference type="Proteomes" id="UP000515856">
    <property type="component" value="Chromosome"/>
</dbReference>
<dbReference type="InterPro" id="IPR018120">
    <property type="entry name" value="Glyco_hydro_1_AS"/>
</dbReference>
<dbReference type="AlphaFoldDB" id="A0A7G9GRR3"/>
<dbReference type="KEGG" id="ehn:H9Q80_05975"/>
<accession>A0A7G9GRR3</accession>
<reference evidence="7 8" key="1">
    <citation type="submission" date="2020-08" db="EMBL/GenBank/DDBJ databases">
        <authorList>
            <person name="Liu C."/>
            <person name="Sun Q."/>
        </authorList>
    </citation>
    <scope>NUCLEOTIDE SEQUENCE [LARGE SCALE GENOMIC DNA]</scope>
    <source>
        <strain evidence="7 8">NSJ-61</strain>
    </source>
</reference>